<evidence type="ECO:0000313" key="2">
    <source>
        <dbReference type="Proteomes" id="UP000019487"/>
    </source>
</evidence>
<proteinExistence type="predicted"/>
<evidence type="ECO:0000313" key="1">
    <source>
        <dbReference type="EMBL" id="ESZ94729.1"/>
    </source>
</evidence>
<name>W9CJ69_SCLBF</name>
<dbReference type="Proteomes" id="UP000019487">
    <property type="component" value="Unassembled WGS sequence"/>
</dbReference>
<gene>
    <name evidence="1" type="ORF">SBOR_4891</name>
</gene>
<protein>
    <submittedName>
        <fullName evidence="1">Uncharacterized protein</fullName>
    </submittedName>
</protein>
<accession>W9CJ69</accession>
<reference evidence="1 2" key="1">
    <citation type="journal article" date="2014" name="Genome Announc.">
        <title>Draft genome sequence of Sclerotinia borealis, a psychrophilic plant pathogenic fungus.</title>
        <authorList>
            <person name="Mardanov A.V."/>
            <person name="Beletsky A.V."/>
            <person name="Kadnikov V.V."/>
            <person name="Ignatov A.N."/>
            <person name="Ravin N.V."/>
        </authorList>
    </citation>
    <scope>NUCLEOTIDE SEQUENCE [LARGE SCALE GENOMIC DNA]</scope>
    <source>
        <strain evidence="2">F-4157</strain>
    </source>
</reference>
<keyword evidence="2" id="KW-1185">Reference proteome</keyword>
<dbReference type="AlphaFoldDB" id="W9CJ69"/>
<dbReference type="HOGENOM" id="CLU_2456046_0_0_1"/>
<comment type="caution">
    <text evidence="1">The sequence shown here is derived from an EMBL/GenBank/DDBJ whole genome shotgun (WGS) entry which is preliminary data.</text>
</comment>
<sequence length="89" mass="10181">MWKRTRNAEYLMKMLILGRVELQQPPQARSYYLNQRRVIIVLLRARRDSPTLAHYFIDCGEGVGSVSYPGPSDEIVIADLLLTMSGVEI</sequence>
<dbReference type="EMBL" id="AYSA01000228">
    <property type="protein sequence ID" value="ESZ94729.1"/>
    <property type="molecule type" value="Genomic_DNA"/>
</dbReference>
<organism evidence="1 2">
    <name type="scientific">Sclerotinia borealis (strain F-4128)</name>
    <dbReference type="NCBI Taxonomy" id="1432307"/>
    <lineage>
        <taxon>Eukaryota</taxon>
        <taxon>Fungi</taxon>
        <taxon>Dikarya</taxon>
        <taxon>Ascomycota</taxon>
        <taxon>Pezizomycotina</taxon>
        <taxon>Leotiomycetes</taxon>
        <taxon>Helotiales</taxon>
        <taxon>Sclerotiniaceae</taxon>
        <taxon>Sclerotinia</taxon>
    </lineage>
</organism>